<keyword evidence="1" id="KW-0479">Metal-binding</keyword>
<feature type="domain" description="B box-type" evidence="7">
    <location>
        <begin position="151"/>
        <end position="191"/>
    </location>
</feature>
<dbReference type="PANTHER" id="PTHR25465">
    <property type="entry name" value="B-BOX DOMAIN CONTAINING"/>
    <property type="match status" value="1"/>
</dbReference>
<dbReference type="InterPro" id="IPR000315">
    <property type="entry name" value="Znf_B-box"/>
</dbReference>
<dbReference type="Proteomes" id="UP000830375">
    <property type="component" value="Unassembled WGS sequence"/>
</dbReference>
<evidence type="ECO:0000256" key="3">
    <source>
        <dbReference type="ARBA" id="ARBA00022833"/>
    </source>
</evidence>
<feature type="region of interest" description="Disordered" evidence="5">
    <location>
        <begin position="186"/>
        <end position="210"/>
    </location>
</feature>
<gene>
    <name evidence="8" type="ORF">H4Q32_022345</name>
</gene>
<dbReference type="SUPFAM" id="SSF57845">
    <property type="entry name" value="B-box zinc-binding domain"/>
    <property type="match status" value="2"/>
</dbReference>
<evidence type="ECO:0000259" key="7">
    <source>
        <dbReference type="PROSITE" id="PS50119"/>
    </source>
</evidence>
<evidence type="ECO:0000256" key="4">
    <source>
        <dbReference type="PROSITE-ProRule" id="PRU00024"/>
    </source>
</evidence>
<dbReference type="InterPro" id="IPR013083">
    <property type="entry name" value="Znf_RING/FYVE/PHD"/>
</dbReference>
<dbReference type="InterPro" id="IPR051051">
    <property type="entry name" value="E3_ubiq-ligase_TRIM/RNF"/>
</dbReference>
<sequence length="246" mass="27870">MAEANISVSWEQFSCSICLDLLNDPVTIPCGHSYCMSCIGRHWDANARTRPYNCPQCRKTFTPRSDLGKNVVVAELVEKLRRTELQTPPRTIPQTAHTVSHTEAGPGDVECDVCTGRKYKAIKSFCQIHFQQHENAFEGEGHCLIDATEQLQKMICPIHNELLEIFCRTDQMSICMRCAMGTHKNHDVTPGTERMNQSRPTSALSSRHATASESEQLQEMICPMHNERLEIFCHTDQKNICVVYNV</sequence>
<evidence type="ECO:0000313" key="9">
    <source>
        <dbReference type="Proteomes" id="UP000830375"/>
    </source>
</evidence>
<dbReference type="CDD" id="cd19769">
    <property type="entry name" value="Bbox2_TRIM16-like"/>
    <property type="match status" value="1"/>
</dbReference>
<dbReference type="Gene3D" id="3.30.40.10">
    <property type="entry name" value="Zinc/RING finger domain, C3HC4 (zinc finger)"/>
    <property type="match status" value="1"/>
</dbReference>
<dbReference type="SMART" id="SM00184">
    <property type="entry name" value="RING"/>
    <property type="match status" value="1"/>
</dbReference>
<reference evidence="8 9" key="1">
    <citation type="submission" date="2022-01" db="EMBL/GenBank/DDBJ databases">
        <title>A high-quality chromosome-level genome assembly of rohu carp, Labeo rohita.</title>
        <authorList>
            <person name="Arick M.A. II"/>
            <person name="Hsu C.-Y."/>
            <person name="Magbanua Z."/>
            <person name="Pechanova O."/>
            <person name="Grover C."/>
            <person name="Miller E."/>
            <person name="Thrash A."/>
            <person name="Ezzel L."/>
            <person name="Alam S."/>
            <person name="Benzie J."/>
            <person name="Hamilton M."/>
            <person name="Karsi A."/>
            <person name="Lawrence M.L."/>
            <person name="Peterson D.G."/>
        </authorList>
    </citation>
    <scope>NUCLEOTIDE SEQUENCE [LARGE SCALE GENOMIC DNA]</scope>
    <source>
        <strain evidence="9">BAU-BD-2019</strain>
        <tissue evidence="8">Blood</tissue>
    </source>
</reference>
<dbReference type="PROSITE" id="PS00518">
    <property type="entry name" value="ZF_RING_1"/>
    <property type="match status" value="1"/>
</dbReference>
<dbReference type="Pfam" id="PF00643">
    <property type="entry name" value="zf-B_box"/>
    <property type="match status" value="1"/>
</dbReference>
<feature type="compositionally biased region" description="Polar residues" evidence="5">
    <location>
        <begin position="194"/>
        <end position="210"/>
    </location>
</feature>
<accession>A0ABQ8MA98</accession>
<protein>
    <submittedName>
        <fullName evidence="8">E3 ubiquitin-protein ligase TRIM47</fullName>
    </submittedName>
</protein>
<keyword evidence="3" id="KW-0862">Zinc</keyword>
<evidence type="ECO:0000256" key="2">
    <source>
        <dbReference type="ARBA" id="ARBA00022771"/>
    </source>
</evidence>
<dbReference type="PANTHER" id="PTHR25465:SF5">
    <property type="entry name" value="E3 UBIQUITIN_ISG15 LIGASE TRIM25-RELATED"/>
    <property type="match status" value="1"/>
</dbReference>
<dbReference type="SUPFAM" id="SSF57850">
    <property type="entry name" value="RING/U-box"/>
    <property type="match status" value="1"/>
</dbReference>
<dbReference type="PROSITE" id="PS50119">
    <property type="entry name" value="ZF_BBOX"/>
    <property type="match status" value="1"/>
</dbReference>
<dbReference type="PROSITE" id="PS50089">
    <property type="entry name" value="ZF_RING_2"/>
    <property type="match status" value="1"/>
</dbReference>
<organism evidence="8 9">
    <name type="scientific">Labeo rohita</name>
    <name type="common">Indian major carp</name>
    <name type="synonym">Cyprinus rohita</name>
    <dbReference type="NCBI Taxonomy" id="84645"/>
    <lineage>
        <taxon>Eukaryota</taxon>
        <taxon>Metazoa</taxon>
        <taxon>Chordata</taxon>
        <taxon>Craniata</taxon>
        <taxon>Vertebrata</taxon>
        <taxon>Euteleostomi</taxon>
        <taxon>Actinopterygii</taxon>
        <taxon>Neopterygii</taxon>
        <taxon>Teleostei</taxon>
        <taxon>Ostariophysi</taxon>
        <taxon>Cypriniformes</taxon>
        <taxon>Cyprinidae</taxon>
        <taxon>Labeoninae</taxon>
        <taxon>Labeonini</taxon>
        <taxon>Labeo</taxon>
    </lineage>
</organism>
<feature type="domain" description="RING-type" evidence="6">
    <location>
        <begin position="15"/>
        <end position="58"/>
    </location>
</feature>
<dbReference type="InterPro" id="IPR001841">
    <property type="entry name" value="Znf_RING"/>
</dbReference>
<evidence type="ECO:0000256" key="1">
    <source>
        <dbReference type="ARBA" id="ARBA00022723"/>
    </source>
</evidence>
<comment type="caution">
    <text evidence="8">The sequence shown here is derived from an EMBL/GenBank/DDBJ whole genome shotgun (WGS) entry which is preliminary data.</text>
</comment>
<keyword evidence="9" id="KW-1185">Reference proteome</keyword>
<dbReference type="SMART" id="SM00336">
    <property type="entry name" value="BBOX"/>
    <property type="match status" value="1"/>
</dbReference>
<evidence type="ECO:0000259" key="6">
    <source>
        <dbReference type="PROSITE" id="PS50089"/>
    </source>
</evidence>
<dbReference type="Gene3D" id="3.30.160.60">
    <property type="entry name" value="Classic Zinc Finger"/>
    <property type="match status" value="2"/>
</dbReference>
<dbReference type="Pfam" id="PF15227">
    <property type="entry name" value="zf-C3HC4_4"/>
    <property type="match status" value="1"/>
</dbReference>
<proteinExistence type="predicted"/>
<dbReference type="EMBL" id="JACTAM010000010">
    <property type="protein sequence ID" value="KAI2659807.1"/>
    <property type="molecule type" value="Genomic_DNA"/>
</dbReference>
<evidence type="ECO:0000256" key="5">
    <source>
        <dbReference type="SAM" id="MobiDB-lite"/>
    </source>
</evidence>
<dbReference type="InterPro" id="IPR017907">
    <property type="entry name" value="Znf_RING_CS"/>
</dbReference>
<keyword evidence="2 4" id="KW-0863">Zinc-finger</keyword>
<evidence type="ECO:0000313" key="8">
    <source>
        <dbReference type="EMBL" id="KAI2659807.1"/>
    </source>
</evidence>
<name>A0ABQ8MA98_LABRO</name>